<evidence type="ECO:0000313" key="2">
    <source>
        <dbReference type="EMBL" id="CAF0933828.1"/>
    </source>
</evidence>
<keyword evidence="1" id="KW-0812">Transmembrane</keyword>
<gene>
    <name evidence="3" type="ORF">BJG266_LOCUS36546</name>
    <name evidence="2" type="ORF">QVE165_LOCUS11255</name>
    <name evidence="4" type="ORF">QVE165_LOCUS53530</name>
</gene>
<dbReference type="Proteomes" id="UP000663877">
    <property type="component" value="Unassembled WGS sequence"/>
</dbReference>
<organism evidence="4 5">
    <name type="scientific">Adineta steineri</name>
    <dbReference type="NCBI Taxonomy" id="433720"/>
    <lineage>
        <taxon>Eukaryota</taxon>
        <taxon>Metazoa</taxon>
        <taxon>Spiralia</taxon>
        <taxon>Gnathifera</taxon>
        <taxon>Rotifera</taxon>
        <taxon>Eurotatoria</taxon>
        <taxon>Bdelloidea</taxon>
        <taxon>Adinetida</taxon>
        <taxon>Adinetidae</taxon>
        <taxon>Adineta</taxon>
    </lineage>
</organism>
<dbReference type="OrthoDB" id="10051016at2759"/>
<evidence type="ECO:0000313" key="3">
    <source>
        <dbReference type="EMBL" id="CAF1380576.1"/>
    </source>
</evidence>
<dbReference type="AlphaFoldDB" id="A0A816BCV0"/>
<feature type="transmembrane region" description="Helical" evidence="1">
    <location>
        <begin position="156"/>
        <end position="176"/>
    </location>
</feature>
<dbReference type="Proteomes" id="UP000663832">
    <property type="component" value="Unassembled WGS sequence"/>
</dbReference>
<reference evidence="4" key="1">
    <citation type="submission" date="2021-02" db="EMBL/GenBank/DDBJ databases">
        <authorList>
            <person name="Nowell W R."/>
        </authorList>
    </citation>
    <scope>NUCLEOTIDE SEQUENCE</scope>
</reference>
<keyword evidence="5" id="KW-1185">Reference proteome</keyword>
<proteinExistence type="predicted"/>
<feature type="transmembrane region" description="Helical" evidence="1">
    <location>
        <begin position="113"/>
        <end position="136"/>
    </location>
</feature>
<evidence type="ECO:0000313" key="5">
    <source>
        <dbReference type="Proteomes" id="UP000663832"/>
    </source>
</evidence>
<name>A0A816BCV0_9BILA</name>
<feature type="transmembrane region" description="Helical" evidence="1">
    <location>
        <begin position="55"/>
        <end position="76"/>
    </location>
</feature>
<sequence length="208" mass="25087">MIVKKPKKRHDYKVFSRKSLLICFHSKHRLKSDLYALEEKFPKKKSRSRGIIKNVYQTYQSLSSIVILIFQIFSYIDKITREIFLFIEKLVQIIRVIYGWIQMIRSILSAIHLITTRIIILSSHVHRIFILLSILFQPFANGNFQNSVRSFSHFIFYWYSSNGACYTLQARTRHIVRKVRQRWKNKHNGINDDDDIYYDAYSDEWDWL</sequence>
<protein>
    <submittedName>
        <fullName evidence="4">Uncharacterized protein</fullName>
    </submittedName>
</protein>
<evidence type="ECO:0000256" key="1">
    <source>
        <dbReference type="SAM" id="Phobius"/>
    </source>
</evidence>
<dbReference type="EMBL" id="CAJNOM010001424">
    <property type="protein sequence ID" value="CAF1607450.1"/>
    <property type="molecule type" value="Genomic_DNA"/>
</dbReference>
<evidence type="ECO:0000313" key="4">
    <source>
        <dbReference type="EMBL" id="CAF1607450.1"/>
    </source>
</evidence>
<dbReference type="EMBL" id="CAJNOM010000054">
    <property type="protein sequence ID" value="CAF0933828.1"/>
    <property type="molecule type" value="Genomic_DNA"/>
</dbReference>
<keyword evidence="1" id="KW-0472">Membrane</keyword>
<accession>A0A816BCV0</accession>
<keyword evidence="1" id="KW-1133">Transmembrane helix</keyword>
<dbReference type="EMBL" id="CAJNOI010001082">
    <property type="protein sequence ID" value="CAF1380576.1"/>
    <property type="molecule type" value="Genomic_DNA"/>
</dbReference>
<comment type="caution">
    <text evidence="4">The sequence shown here is derived from an EMBL/GenBank/DDBJ whole genome shotgun (WGS) entry which is preliminary data.</text>
</comment>